<dbReference type="Gene3D" id="3.30.420.10">
    <property type="entry name" value="Ribonuclease H-like superfamily/Ribonuclease H"/>
    <property type="match status" value="1"/>
</dbReference>
<dbReference type="PROSITE" id="PS50879">
    <property type="entry name" value="RNASE_H_1"/>
    <property type="match status" value="1"/>
</dbReference>
<reference evidence="2 3" key="1">
    <citation type="submission" date="2023-01" db="EMBL/GenBank/DDBJ databases">
        <authorList>
            <person name="Whitehead M."/>
        </authorList>
    </citation>
    <scope>NUCLEOTIDE SEQUENCE [LARGE SCALE GENOMIC DNA]</scope>
</reference>
<keyword evidence="3" id="KW-1185">Reference proteome</keyword>
<sequence length="146" mass="16328">MIKFPDFCSIYTAEAHVVYHALETIQQLKIDKALILSDSLSTMNSVRNINQLNAISRMIQNQISLLNHNNQNVTLLWIPSHAGIPGNKTADTYDKIAITSTEASLVQICSLGDITVATSLDSITYKIKRNQTFYQPLANTHYQETS</sequence>
<dbReference type="InterPro" id="IPR002156">
    <property type="entry name" value="RNaseH_domain"/>
</dbReference>
<dbReference type="GO" id="GO:0004523">
    <property type="term" value="F:RNA-DNA hybrid ribonuclease activity"/>
    <property type="evidence" value="ECO:0007669"/>
    <property type="project" value="InterPro"/>
</dbReference>
<feature type="domain" description="RNase H type-1" evidence="1">
    <location>
        <begin position="1"/>
        <end position="99"/>
    </location>
</feature>
<evidence type="ECO:0000313" key="3">
    <source>
        <dbReference type="Proteomes" id="UP001160148"/>
    </source>
</evidence>
<proteinExistence type="predicted"/>
<dbReference type="Proteomes" id="UP001160148">
    <property type="component" value="Unassembled WGS sequence"/>
</dbReference>
<protein>
    <recommendedName>
        <fullName evidence="1">RNase H type-1 domain-containing protein</fullName>
    </recommendedName>
</protein>
<dbReference type="EMBL" id="CARXXK010000002">
    <property type="protein sequence ID" value="CAI6352605.1"/>
    <property type="molecule type" value="Genomic_DNA"/>
</dbReference>
<organism evidence="2 3">
    <name type="scientific">Macrosiphum euphorbiae</name>
    <name type="common">potato aphid</name>
    <dbReference type="NCBI Taxonomy" id="13131"/>
    <lineage>
        <taxon>Eukaryota</taxon>
        <taxon>Metazoa</taxon>
        <taxon>Ecdysozoa</taxon>
        <taxon>Arthropoda</taxon>
        <taxon>Hexapoda</taxon>
        <taxon>Insecta</taxon>
        <taxon>Pterygota</taxon>
        <taxon>Neoptera</taxon>
        <taxon>Paraneoptera</taxon>
        <taxon>Hemiptera</taxon>
        <taxon>Sternorrhyncha</taxon>
        <taxon>Aphidomorpha</taxon>
        <taxon>Aphidoidea</taxon>
        <taxon>Aphididae</taxon>
        <taxon>Macrosiphini</taxon>
        <taxon>Macrosiphum</taxon>
    </lineage>
</organism>
<dbReference type="InterPro" id="IPR036397">
    <property type="entry name" value="RNaseH_sf"/>
</dbReference>
<dbReference type="InterPro" id="IPR012337">
    <property type="entry name" value="RNaseH-like_sf"/>
</dbReference>
<dbReference type="SUPFAM" id="SSF53098">
    <property type="entry name" value="Ribonuclease H-like"/>
    <property type="match status" value="1"/>
</dbReference>
<dbReference type="GO" id="GO:0003676">
    <property type="term" value="F:nucleic acid binding"/>
    <property type="evidence" value="ECO:0007669"/>
    <property type="project" value="InterPro"/>
</dbReference>
<accession>A0AAV0W9N9</accession>
<dbReference type="Pfam" id="PF00075">
    <property type="entry name" value="RNase_H"/>
    <property type="match status" value="1"/>
</dbReference>
<comment type="caution">
    <text evidence="2">The sequence shown here is derived from an EMBL/GenBank/DDBJ whole genome shotgun (WGS) entry which is preliminary data.</text>
</comment>
<gene>
    <name evidence="2" type="ORF">MEUPH1_LOCUS8823</name>
</gene>
<evidence type="ECO:0000313" key="2">
    <source>
        <dbReference type="EMBL" id="CAI6352605.1"/>
    </source>
</evidence>
<dbReference type="AlphaFoldDB" id="A0AAV0W9N9"/>
<evidence type="ECO:0000259" key="1">
    <source>
        <dbReference type="PROSITE" id="PS50879"/>
    </source>
</evidence>
<name>A0AAV0W9N9_9HEMI</name>